<dbReference type="PANTHER" id="PTHR37540:SF9">
    <property type="entry name" value="ZN(2)-C6 FUNGAL-TYPE DOMAIN-CONTAINING PROTEIN"/>
    <property type="match status" value="1"/>
</dbReference>
<keyword evidence="2" id="KW-1185">Reference proteome</keyword>
<dbReference type="AlphaFoldDB" id="A0A4V1XCY1"/>
<organism evidence="1 2">
    <name type="scientific">Monosporascus ibericus</name>
    <dbReference type="NCBI Taxonomy" id="155417"/>
    <lineage>
        <taxon>Eukaryota</taxon>
        <taxon>Fungi</taxon>
        <taxon>Dikarya</taxon>
        <taxon>Ascomycota</taxon>
        <taxon>Pezizomycotina</taxon>
        <taxon>Sordariomycetes</taxon>
        <taxon>Xylariomycetidae</taxon>
        <taxon>Xylariales</taxon>
        <taxon>Xylariales incertae sedis</taxon>
        <taxon>Monosporascus</taxon>
    </lineage>
</organism>
<dbReference type="PANTHER" id="PTHR37540">
    <property type="entry name" value="TRANSCRIPTION FACTOR (ACR-2), PUTATIVE-RELATED-RELATED"/>
    <property type="match status" value="1"/>
</dbReference>
<dbReference type="OrthoDB" id="5376287at2759"/>
<protein>
    <recommendedName>
        <fullName evidence="3">Transcription factor domain-containing protein</fullName>
    </recommendedName>
</protein>
<reference evidence="1 2" key="1">
    <citation type="submission" date="2018-06" db="EMBL/GenBank/DDBJ databases">
        <title>Complete Genomes of Monosporascus.</title>
        <authorList>
            <person name="Robinson A.J."/>
            <person name="Natvig D.O."/>
        </authorList>
    </citation>
    <scope>NUCLEOTIDE SEQUENCE [LARGE SCALE GENOMIC DNA]</scope>
    <source>
        <strain evidence="1 2">CBS 110550</strain>
    </source>
</reference>
<evidence type="ECO:0000313" key="2">
    <source>
        <dbReference type="Proteomes" id="UP000293360"/>
    </source>
</evidence>
<dbReference type="Proteomes" id="UP000293360">
    <property type="component" value="Unassembled WGS sequence"/>
</dbReference>
<evidence type="ECO:0008006" key="3">
    <source>
        <dbReference type="Google" id="ProtNLM"/>
    </source>
</evidence>
<name>A0A4V1XCY1_9PEZI</name>
<proteinExistence type="predicted"/>
<sequence>MTGMALQFINQRSGYSKPRQLLWNDLCLTSFPQQLDPESTKLMHRWFFDISDVLFPPQFCSKFDMVKSIWVNCVLADEASSYVDFFERKPGISSKALYHISKAYGLVNLKLSGPESVSDNAIAAVVTLAIYQQIHQQHSTGLIHLNGLYRMIQLRGGIARLMKENRALALKPLRLDVELALQNGSPLFRSDAVPVNAVSGDSRTTKEQPRSTAPWFSHIMLDVLNFASLLNGREREGRTKLDPLNYTETLLSLLYRLIDVAPLGQPRSMSGGLYDDVAHLAMLAFMTTLLPEYGRDRSSYLLLSNRLESTIQDFHVTSADTPDSGLSLLLWTLFISGVSVLKREDHWWLSFFILETCERLDLYDWPAVRRQLCEFPWVYTLHDVPGRYLWEDAQRRSPEIA</sequence>
<evidence type="ECO:0000313" key="1">
    <source>
        <dbReference type="EMBL" id="RYP11329.1"/>
    </source>
</evidence>
<dbReference type="STRING" id="155417.A0A4V1XCY1"/>
<dbReference type="EMBL" id="QJNU01000003">
    <property type="protein sequence ID" value="RYP11329.1"/>
    <property type="molecule type" value="Genomic_DNA"/>
</dbReference>
<gene>
    <name evidence="1" type="ORF">DL764_000147</name>
</gene>
<accession>A0A4V1XCY1</accession>
<comment type="caution">
    <text evidence="1">The sequence shown here is derived from an EMBL/GenBank/DDBJ whole genome shotgun (WGS) entry which is preliminary data.</text>
</comment>